<dbReference type="Gene3D" id="1.25.10.10">
    <property type="entry name" value="Leucine-rich Repeat Variant"/>
    <property type="match status" value="1"/>
</dbReference>
<evidence type="ECO:0000313" key="1">
    <source>
        <dbReference type="EMBL" id="STZ28644.1"/>
    </source>
</evidence>
<evidence type="ECO:0008006" key="3">
    <source>
        <dbReference type="Google" id="ProtNLM"/>
    </source>
</evidence>
<dbReference type="SUPFAM" id="SSF48371">
    <property type="entry name" value="ARM repeat"/>
    <property type="match status" value="1"/>
</dbReference>
<dbReference type="Proteomes" id="UP000255024">
    <property type="component" value="Unassembled WGS sequence"/>
</dbReference>
<dbReference type="InterPro" id="IPR016024">
    <property type="entry name" value="ARM-type_fold"/>
</dbReference>
<gene>
    <name evidence="1" type="ORF">NCTC11179_02206</name>
</gene>
<reference evidence="1 2" key="1">
    <citation type="submission" date="2018-06" db="EMBL/GenBank/DDBJ databases">
        <authorList>
            <consortium name="Pathogen Informatics"/>
            <person name="Doyle S."/>
        </authorList>
    </citation>
    <scope>NUCLEOTIDE SEQUENCE [LARGE SCALE GENOMIC DNA]</scope>
    <source>
        <strain evidence="1 2">NCTC11179</strain>
    </source>
</reference>
<dbReference type="EMBL" id="UGQL01000001">
    <property type="protein sequence ID" value="STZ28644.1"/>
    <property type="molecule type" value="Genomic_DNA"/>
</dbReference>
<protein>
    <recommendedName>
        <fullName evidence="3">HEAT repeat</fullName>
    </recommendedName>
</protein>
<dbReference type="InterPro" id="IPR011989">
    <property type="entry name" value="ARM-like"/>
</dbReference>
<proteinExistence type="predicted"/>
<name>A0A378RNW9_MYROD</name>
<dbReference type="AlphaFoldDB" id="A0A378RNW9"/>
<accession>A0A378RNW9</accession>
<dbReference type="RefSeq" id="WP_115091552.1">
    <property type="nucleotide sequence ID" value="NZ_CP068107.1"/>
</dbReference>
<sequence length="174" mass="19447">MSVHAILNNKASKAKEKTQHLSDGLLDNTLYLSDFIAEIQLVKDPAKATCIEALAHVAEKNPQLITEEALVLLIDCLLSKTARVKWESARAIGYTISSYPNQVDYALQQLIANINDEGTVVRWSIAFALGEILKMNTPSTISLVSLFQQQIEREEKKSIQKIYQQALKQVESSF</sequence>
<organism evidence="1 2">
    <name type="scientific">Myroides odoratus</name>
    <name type="common">Flavobacterium odoratum</name>
    <dbReference type="NCBI Taxonomy" id="256"/>
    <lineage>
        <taxon>Bacteria</taxon>
        <taxon>Pseudomonadati</taxon>
        <taxon>Bacteroidota</taxon>
        <taxon>Flavobacteriia</taxon>
        <taxon>Flavobacteriales</taxon>
        <taxon>Flavobacteriaceae</taxon>
        <taxon>Myroides</taxon>
    </lineage>
</organism>
<keyword evidence="2" id="KW-1185">Reference proteome</keyword>
<evidence type="ECO:0000313" key="2">
    <source>
        <dbReference type="Proteomes" id="UP000255024"/>
    </source>
</evidence>